<protein>
    <recommendedName>
        <fullName evidence="1">Transposase IS66 central domain-containing protein</fullName>
    </recommendedName>
</protein>
<keyword evidence="3" id="KW-1185">Reference proteome</keyword>
<name>A0AA37T3W6_9ALTE</name>
<dbReference type="RefSeq" id="WP_284217949.1">
    <property type="nucleotide sequence ID" value="NZ_BSOT01000006.1"/>
</dbReference>
<evidence type="ECO:0000259" key="1">
    <source>
        <dbReference type="Pfam" id="PF03050"/>
    </source>
</evidence>
<reference evidence="2" key="1">
    <citation type="journal article" date="2014" name="Int. J. Syst. Evol. Microbiol.">
        <title>Complete genome sequence of Corynebacterium casei LMG S-19264T (=DSM 44701T), isolated from a smear-ripened cheese.</title>
        <authorList>
            <consortium name="US DOE Joint Genome Institute (JGI-PGF)"/>
            <person name="Walter F."/>
            <person name="Albersmeier A."/>
            <person name="Kalinowski J."/>
            <person name="Ruckert C."/>
        </authorList>
    </citation>
    <scope>NUCLEOTIDE SEQUENCE</scope>
    <source>
        <strain evidence="2">NBRC 110023</strain>
    </source>
</reference>
<dbReference type="Pfam" id="PF03050">
    <property type="entry name" value="DDE_Tnp_IS66"/>
    <property type="match status" value="1"/>
</dbReference>
<comment type="caution">
    <text evidence="2">The sequence shown here is derived from an EMBL/GenBank/DDBJ whole genome shotgun (WGS) entry which is preliminary data.</text>
</comment>
<reference evidence="2" key="2">
    <citation type="submission" date="2023-01" db="EMBL/GenBank/DDBJ databases">
        <title>Draft genome sequence of Agaribacter marinus strain NBRC 110023.</title>
        <authorList>
            <person name="Sun Q."/>
            <person name="Mori K."/>
        </authorList>
    </citation>
    <scope>NUCLEOTIDE SEQUENCE</scope>
    <source>
        <strain evidence="2">NBRC 110023</strain>
    </source>
</reference>
<dbReference type="AlphaFoldDB" id="A0AA37T3W6"/>
<evidence type="ECO:0000313" key="2">
    <source>
        <dbReference type="EMBL" id="GLR71603.1"/>
    </source>
</evidence>
<sequence length="96" mass="11387">MPINLPRLKQFEMWLITSELKVLPKTKLGEAIEYWLSQWDTLQRYTLEDEVNIDNNRTLTFIDSLKGQEINTKVICTLKYQSLACIRQIKAMDYTM</sequence>
<dbReference type="Proteomes" id="UP001156601">
    <property type="component" value="Unassembled WGS sequence"/>
</dbReference>
<organism evidence="2 3">
    <name type="scientific">Agaribacter marinus</name>
    <dbReference type="NCBI Taxonomy" id="1431249"/>
    <lineage>
        <taxon>Bacteria</taxon>
        <taxon>Pseudomonadati</taxon>
        <taxon>Pseudomonadota</taxon>
        <taxon>Gammaproteobacteria</taxon>
        <taxon>Alteromonadales</taxon>
        <taxon>Alteromonadaceae</taxon>
        <taxon>Agaribacter</taxon>
    </lineage>
</organism>
<evidence type="ECO:0000313" key="3">
    <source>
        <dbReference type="Proteomes" id="UP001156601"/>
    </source>
</evidence>
<feature type="domain" description="Transposase IS66 central" evidence="1">
    <location>
        <begin position="6"/>
        <end position="57"/>
    </location>
</feature>
<proteinExistence type="predicted"/>
<gene>
    <name evidence="2" type="ORF">GCM10007852_25110</name>
</gene>
<accession>A0AA37T3W6</accession>
<dbReference type="InterPro" id="IPR004291">
    <property type="entry name" value="Transposase_IS66_central"/>
</dbReference>
<dbReference type="EMBL" id="BSOT01000006">
    <property type="protein sequence ID" value="GLR71603.1"/>
    <property type="molecule type" value="Genomic_DNA"/>
</dbReference>